<name>A0A4C2A3L2_EUMVA</name>
<feature type="region of interest" description="Disordered" evidence="1">
    <location>
        <begin position="1"/>
        <end position="26"/>
    </location>
</feature>
<organism evidence="2 3">
    <name type="scientific">Eumeta variegata</name>
    <name type="common">Bagworm moth</name>
    <name type="synonym">Eumeta japonica</name>
    <dbReference type="NCBI Taxonomy" id="151549"/>
    <lineage>
        <taxon>Eukaryota</taxon>
        <taxon>Metazoa</taxon>
        <taxon>Ecdysozoa</taxon>
        <taxon>Arthropoda</taxon>
        <taxon>Hexapoda</taxon>
        <taxon>Insecta</taxon>
        <taxon>Pterygota</taxon>
        <taxon>Neoptera</taxon>
        <taxon>Endopterygota</taxon>
        <taxon>Lepidoptera</taxon>
        <taxon>Glossata</taxon>
        <taxon>Ditrysia</taxon>
        <taxon>Tineoidea</taxon>
        <taxon>Psychidae</taxon>
        <taxon>Oiketicinae</taxon>
        <taxon>Eumeta</taxon>
    </lineage>
</organism>
<gene>
    <name evidence="2" type="ORF">EVAR_37089_1</name>
</gene>
<evidence type="ECO:0000313" key="2">
    <source>
        <dbReference type="EMBL" id="GBP94352.1"/>
    </source>
</evidence>
<keyword evidence="3" id="KW-1185">Reference proteome</keyword>
<comment type="caution">
    <text evidence="2">The sequence shown here is derived from an EMBL/GenBank/DDBJ whole genome shotgun (WGS) entry which is preliminary data.</text>
</comment>
<evidence type="ECO:0000313" key="3">
    <source>
        <dbReference type="Proteomes" id="UP000299102"/>
    </source>
</evidence>
<accession>A0A4C2A3L2</accession>
<sequence length="88" mass="10282">MIHEGLGARRERRARRRPAPASVKFSSRRVRHATRYRFSRISFRRLRRRNQRAEGTAYCNMAGTCLLKLYGDCAGVHSHVRMLPIINT</sequence>
<reference evidence="2 3" key="1">
    <citation type="journal article" date="2019" name="Commun. Biol.">
        <title>The bagworm genome reveals a unique fibroin gene that provides high tensile strength.</title>
        <authorList>
            <person name="Kono N."/>
            <person name="Nakamura H."/>
            <person name="Ohtoshi R."/>
            <person name="Tomita M."/>
            <person name="Numata K."/>
            <person name="Arakawa K."/>
        </authorList>
    </citation>
    <scope>NUCLEOTIDE SEQUENCE [LARGE SCALE GENOMIC DNA]</scope>
</reference>
<evidence type="ECO:0000256" key="1">
    <source>
        <dbReference type="SAM" id="MobiDB-lite"/>
    </source>
</evidence>
<protein>
    <submittedName>
        <fullName evidence="2">Uncharacterized protein</fullName>
    </submittedName>
</protein>
<dbReference type="AlphaFoldDB" id="A0A4C2A3L2"/>
<dbReference type="Proteomes" id="UP000299102">
    <property type="component" value="Unassembled WGS sequence"/>
</dbReference>
<dbReference type="EMBL" id="BGZK01002493">
    <property type="protein sequence ID" value="GBP94352.1"/>
    <property type="molecule type" value="Genomic_DNA"/>
</dbReference>
<proteinExistence type="predicted"/>